<evidence type="ECO:0000256" key="2">
    <source>
        <dbReference type="ARBA" id="ARBA00022617"/>
    </source>
</evidence>
<comment type="similarity">
    <text evidence="1 7">Belongs to the cytochrome P450 family.</text>
</comment>
<dbReference type="InterPro" id="IPR036396">
    <property type="entry name" value="Cyt_P450_sf"/>
</dbReference>
<accession>A0A656Q8R4</accession>
<proteinExistence type="inferred from homology"/>
<dbReference type="Proteomes" id="UP000027451">
    <property type="component" value="Unassembled WGS sequence"/>
</dbReference>
<dbReference type="CDD" id="cd11033">
    <property type="entry name" value="CYP142-like"/>
    <property type="match status" value="1"/>
</dbReference>
<evidence type="ECO:0000256" key="4">
    <source>
        <dbReference type="ARBA" id="ARBA00023002"/>
    </source>
</evidence>
<dbReference type="Pfam" id="PF00067">
    <property type="entry name" value="p450"/>
    <property type="match status" value="1"/>
</dbReference>
<keyword evidence="5 7" id="KW-0408">Iron</keyword>
<evidence type="ECO:0000256" key="1">
    <source>
        <dbReference type="ARBA" id="ARBA00010617"/>
    </source>
</evidence>
<gene>
    <name evidence="8" type="ORF">BG60_28765</name>
</gene>
<dbReference type="AlphaFoldDB" id="A0A656Q8R4"/>
<evidence type="ECO:0000256" key="7">
    <source>
        <dbReference type="RuleBase" id="RU000461"/>
    </source>
</evidence>
<evidence type="ECO:0000256" key="3">
    <source>
        <dbReference type="ARBA" id="ARBA00022723"/>
    </source>
</evidence>
<dbReference type="PROSITE" id="PS00086">
    <property type="entry name" value="CYTOCHROME_P450"/>
    <property type="match status" value="1"/>
</dbReference>
<protein>
    <submittedName>
        <fullName evidence="8">Cytochrome P450</fullName>
    </submittedName>
</protein>
<dbReference type="PANTHER" id="PTHR46696:SF1">
    <property type="entry name" value="CYTOCHROME P450 YJIB-RELATED"/>
    <property type="match status" value="1"/>
</dbReference>
<keyword evidence="2 7" id="KW-0349">Heme</keyword>
<dbReference type="GO" id="GO:0005506">
    <property type="term" value="F:iron ion binding"/>
    <property type="evidence" value="ECO:0007669"/>
    <property type="project" value="InterPro"/>
</dbReference>
<organism evidence="8 9">
    <name type="scientific">Caballeronia zhejiangensis</name>
    <dbReference type="NCBI Taxonomy" id="871203"/>
    <lineage>
        <taxon>Bacteria</taxon>
        <taxon>Pseudomonadati</taxon>
        <taxon>Pseudomonadota</taxon>
        <taxon>Betaproteobacteria</taxon>
        <taxon>Burkholderiales</taxon>
        <taxon>Burkholderiaceae</taxon>
        <taxon>Caballeronia</taxon>
    </lineage>
</organism>
<reference evidence="8 9" key="1">
    <citation type="submission" date="2014-03" db="EMBL/GenBank/DDBJ databases">
        <title>Draft Genome Sequences of Four Burkholderia Strains.</title>
        <authorList>
            <person name="Liu X.Y."/>
            <person name="Li C.X."/>
            <person name="Xu J.H."/>
        </authorList>
    </citation>
    <scope>NUCLEOTIDE SEQUENCE [LARGE SCALE GENOMIC DNA]</scope>
    <source>
        <strain evidence="8 9">OP-1</strain>
    </source>
</reference>
<dbReference type="GO" id="GO:0016705">
    <property type="term" value="F:oxidoreductase activity, acting on paired donors, with incorporation or reduction of molecular oxygen"/>
    <property type="evidence" value="ECO:0007669"/>
    <property type="project" value="InterPro"/>
</dbReference>
<name>A0A656Q8R4_9BURK</name>
<keyword evidence="9" id="KW-1185">Reference proteome</keyword>
<dbReference type="EMBL" id="JFHD01000049">
    <property type="protein sequence ID" value="KDR25326.1"/>
    <property type="molecule type" value="Genomic_DNA"/>
</dbReference>
<evidence type="ECO:0000256" key="5">
    <source>
        <dbReference type="ARBA" id="ARBA00023004"/>
    </source>
</evidence>
<dbReference type="InterPro" id="IPR017972">
    <property type="entry name" value="Cyt_P450_CS"/>
</dbReference>
<evidence type="ECO:0000313" key="9">
    <source>
        <dbReference type="Proteomes" id="UP000027451"/>
    </source>
</evidence>
<evidence type="ECO:0000256" key="6">
    <source>
        <dbReference type="ARBA" id="ARBA00023033"/>
    </source>
</evidence>
<dbReference type="GO" id="GO:0020037">
    <property type="term" value="F:heme binding"/>
    <property type="evidence" value="ECO:0007669"/>
    <property type="project" value="InterPro"/>
</dbReference>
<dbReference type="InterPro" id="IPR002397">
    <property type="entry name" value="Cyt_P450_B"/>
</dbReference>
<dbReference type="SUPFAM" id="SSF48264">
    <property type="entry name" value="Cytochrome P450"/>
    <property type="match status" value="1"/>
</dbReference>
<dbReference type="PANTHER" id="PTHR46696">
    <property type="entry name" value="P450, PUTATIVE (EUROFUNG)-RELATED"/>
    <property type="match status" value="1"/>
</dbReference>
<dbReference type="OrthoDB" id="4168525at2"/>
<sequence length="432" mass="48716">MTDATESRPALIPDDIARIVVDPKSYTDDDVIYPALKWLRTNTPVGRAEIDGYDPMWIVSKHADIMTVGKQPNLFSNAAESEILYDRANDQFMKAMNNGNPHLVSSLTAMDPPMHTSYRSLTSNWFLPANIRRLEERVRVIAKASVERLLQFDGRCDFMSDCALYYPLHVIMTAFGVPEEDEGRMLRLTQDFFGVHDPDEHRDELPKSPDAAAKQWHAALNDFYSYFSALTKDRRERPRDDLMSLIANSQVDGKPIEEEYANGYYVAIATAGHDTTSSTTGGAMLGMARFPDQFRLVKENAALIPGLVDEALRWNSPVKHFMRTATADTSIGGQEIKSGDRLMLSYPSGNRDESVFADPDVFDITRSPNRHLAFGWGAHMCLGQHLGKLEMRIFFEELLPRLKSFELDGDPKLVETNFVGGLKRLPIKFEKA</sequence>
<dbReference type="PRINTS" id="PR00359">
    <property type="entry name" value="BP450"/>
</dbReference>
<evidence type="ECO:0000313" key="8">
    <source>
        <dbReference type="EMBL" id="KDR25326.1"/>
    </source>
</evidence>
<keyword evidence="3 7" id="KW-0479">Metal-binding</keyword>
<dbReference type="GO" id="GO:0004497">
    <property type="term" value="F:monooxygenase activity"/>
    <property type="evidence" value="ECO:0007669"/>
    <property type="project" value="UniProtKB-KW"/>
</dbReference>
<keyword evidence="4 7" id="KW-0560">Oxidoreductase</keyword>
<dbReference type="PRINTS" id="PR00385">
    <property type="entry name" value="P450"/>
</dbReference>
<dbReference type="FunFam" id="1.10.630.10:FF:000018">
    <property type="entry name" value="Cytochrome P450 monooxygenase"/>
    <property type="match status" value="1"/>
</dbReference>
<keyword evidence="6 7" id="KW-0503">Monooxygenase</keyword>
<comment type="caution">
    <text evidence="8">The sequence shown here is derived from an EMBL/GenBank/DDBJ whole genome shotgun (WGS) entry which is preliminary data.</text>
</comment>
<dbReference type="Gene3D" id="1.10.630.10">
    <property type="entry name" value="Cytochrome P450"/>
    <property type="match status" value="1"/>
</dbReference>
<dbReference type="InterPro" id="IPR001128">
    <property type="entry name" value="Cyt_P450"/>
</dbReference>
<dbReference type="RefSeq" id="WP_008344922.1">
    <property type="nucleotide sequence ID" value="NZ_JFHD01000049.1"/>
</dbReference>